<keyword evidence="9" id="KW-1185">Reference proteome</keyword>
<dbReference type="GeneID" id="64972545"/>
<dbReference type="InterPro" id="IPR017972">
    <property type="entry name" value="Cyt_P450_CS"/>
</dbReference>
<dbReference type="InterPro" id="IPR036396">
    <property type="entry name" value="Cyt_P450_sf"/>
</dbReference>
<keyword evidence="6 7" id="KW-0349">Heme</keyword>
<evidence type="ECO:0000256" key="3">
    <source>
        <dbReference type="ARBA" id="ARBA00022723"/>
    </source>
</evidence>
<feature type="binding site" description="axial binding residue" evidence="6">
    <location>
        <position position="94"/>
    </location>
    <ligand>
        <name>heme</name>
        <dbReference type="ChEBI" id="CHEBI:30413"/>
    </ligand>
    <ligandPart>
        <name>Fe</name>
        <dbReference type="ChEBI" id="CHEBI:18248"/>
    </ligandPart>
</feature>
<dbReference type="EMBL" id="AP024445">
    <property type="protein sequence ID" value="BCS22540.1"/>
    <property type="molecule type" value="Genomic_DNA"/>
</dbReference>
<dbReference type="InterPro" id="IPR001128">
    <property type="entry name" value="Cyt_P450"/>
</dbReference>
<evidence type="ECO:0000256" key="4">
    <source>
        <dbReference type="ARBA" id="ARBA00023002"/>
    </source>
</evidence>
<dbReference type="AlphaFoldDB" id="A0A7R8AMC2"/>
<dbReference type="PANTHER" id="PTHR24305">
    <property type="entry name" value="CYTOCHROME P450"/>
    <property type="match status" value="1"/>
</dbReference>
<dbReference type="InterPro" id="IPR050121">
    <property type="entry name" value="Cytochrome_P450_monoxygenase"/>
</dbReference>
<dbReference type="GO" id="GO:0004497">
    <property type="term" value="F:monooxygenase activity"/>
    <property type="evidence" value="ECO:0007669"/>
    <property type="project" value="UniProtKB-KW"/>
</dbReference>
<dbReference type="Pfam" id="PF00067">
    <property type="entry name" value="p450"/>
    <property type="match status" value="1"/>
</dbReference>
<dbReference type="RefSeq" id="XP_041554734.1">
    <property type="nucleotide sequence ID" value="XM_041701894.1"/>
</dbReference>
<keyword evidence="7" id="KW-0503">Monooxygenase</keyword>
<comment type="similarity">
    <text evidence="2 7">Belongs to the cytochrome P450 family.</text>
</comment>
<evidence type="ECO:0000256" key="1">
    <source>
        <dbReference type="ARBA" id="ARBA00001971"/>
    </source>
</evidence>
<dbReference type="GO" id="GO:0016705">
    <property type="term" value="F:oxidoreductase activity, acting on paired donors, with incorporation or reduction of molecular oxygen"/>
    <property type="evidence" value="ECO:0007669"/>
    <property type="project" value="InterPro"/>
</dbReference>
<sequence length="150" mass="17286">MKLPYLTACCKEAMRMIPSVGLTLPRIVPRGGRYIAGQWFDGGVRVGVNAAVIHFNKEVFGDDAEEFNPERWFRANASRMDRYMFQFGGGSRTCIGKNISLCEIHKLVPEVLRLYRFEMVDPAEELKTMNRWFNKPRHLDVVVKNRSADM</sequence>
<comment type="cofactor">
    <cofactor evidence="1 6">
        <name>heme</name>
        <dbReference type="ChEBI" id="CHEBI:30413"/>
    </cofactor>
</comment>
<dbReference type="PROSITE" id="PS00086">
    <property type="entry name" value="CYTOCHROME_P450"/>
    <property type="match status" value="1"/>
</dbReference>
<keyword evidence="3 6" id="KW-0479">Metal-binding</keyword>
<name>A0A7R8AMC2_9EURO</name>
<dbReference type="InterPro" id="IPR002403">
    <property type="entry name" value="Cyt_P450_E_grp-IV"/>
</dbReference>
<dbReference type="PANTHER" id="PTHR24305:SF229">
    <property type="entry name" value="P450, PUTATIVE (EUROFUNG)-RELATED"/>
    <property type="match status" value="1"/>
</dbReference>
<evidence type="ECO:0008006" key="10">
    <source>
        <dbReference type="Google" id="ProtNLM"/>
    </source>
</evidence>
<organism evidence="8 9">
    <name type="scientific">Aspergillus puulaauensis</name>
    <dbReference type="NCBI Taxonomy" id="1220207"/>
    <lineage>
        <taxon>Eukaryota</taxon>
        <taxon>Fungi</taxon>
        <taxon>Dikarya</taxon>
        <taxon>Ascomycota</taxon>
        <taxon>Pezizomycotina</taxon>
        <taxon>Eurotiomycetes</taxon>
        <taxon>Eurotiomycetidae</taxon>
        <taxon>Eurotiales</taxon>
        <taxon>Aspergillaceae</taxon>
        <taxon>Aspergillus</taxon>
    </lineage>
</organism>
<dbReference type="PRINTS" id="PR00465">
    <property type="entry name" value="EP450IV"/>
</dbReference>
<evidence type="ECO:0000313" key="8">
    <source>
        <dbReference type="EMBL" id="BCS22540.1"/>
    </source>
</evidence>
<keyword evidence="4 7" id="KW-0560">Oxidoreductase</keyword>
<dbReference type="Proteomes" id="UP000654913">
    <property type="component" value="Chromosome 3"/>
</dbReference>
<dbReference type="KEGG" id="apuu:APUU_30765A"/>
<evidence type="ECO:0000313" key="9">
    <source>
        <dbReference type="Proteomes" id="UP000654913"/>
    </source>
</evidence>
<dbReference type="Gene3D" id="1.10.630.10">
    <property type="entry name" value="Cytochrome P450"/>
    <property type="match status" value="1"/>
</dbReference>
<evidence type="ECO:0000256" key="5">
    <source>
        <dbReference type="ARBA" id="ARBA00023004"/>
    </source>
</evidence>
<dbReference type="SUPFAM" id="SSF48264">
    <property type="entry name" value="Cytochrome P450"/>
    <property type="match status" value="1"/>
</dbReference>
<evidence type="ECO:0000256" key="6">
    <source>
        <dbReference type="PIRSR" id="PIRSR602403-1"/>
    </source>
</evidence>
<evidence type="ECO:0000256" key="2">
    <source>
        <dbReference type="ARBA" id="ARBA00010617"/>
    </source>
</evidence>
<reference evidence="8" key="1">
    <citation type="submission" date="2021-01" db="EMBL/GenBank/DDBJ databases">
        <authorList>
            <consortium name="Aspergillus puulaauensis MK2 genome sequencing consortium"/>
            <person name="Kazuki M."/>
            <person name="Futagami T."/>
        </authorList>
    </citation>
    <scope>NUCLEOTIDE SEQUENCE</scope>
    <source>
        <strain evidence="8">MK2</strain>
    </source>
</reference>
<dbReference type="GO" id="GO:0005506">
    <property type="term" value="F:iron ion binding"/>
    <property type="evidence" value="ECO:0007669"/>
    <property type="project" value="InterPro"/>
</dbReference>
<gene>
    <name evidence="8" type="ORF">APUU_30765A</name>
</gene>
<protein>
    <recommendedName>
        <fullName evidence="10">Cytochrome P450</fullName>
    </recommendedName>
</protein>
<reference evidence="8" key="2">
    <citation type="submission" date="2021-02" db="EMBL/GenBank/DDBJ databases">
        <title>Aspergillus puulaauensis MK2 genome sequence.</title>
        <authorList>
            <person name="Futagami T."/>
            <person name="Mori K."/>
            <person name="Kadooka C."/>
            <person name="Tanaka T."/>
        </authorList>
    </citation>
    <scope>NUCLEOTIDE SEQUENCE</scope>
    <source>
        <strain evidence="8">MK2</strain>
    </source>
</reference>
<dbReference type="OrthoDB" id="3934656at2759"/>
<dbReference type="GO" id="GO:0020037">
    <property type="term" value="F:heme binding"/>
    <property type="evidence" value="ECO:0007669"/>
    <property type="project" value="InterPro"/>
</dbReference>
<proteinExistence type="inferred from homology"/>
<keyword evidence="5 6" id="KW-0408">Iron</keyword>
<evidence type="ECO:0000256" key="7">
    <source>
        <dbReference type="RuleBase" id="RU000461"/>
    </source>
</evidence>
<accession>A0A7R8AMC2</accession>